<dbReference type="CDD" id="cd12148">
    <property type="entry name" value="fungal_TF_MHR"/>
    <property type="match status" value="1"/>
</dbReference>
<keyword evidence="1" id="KW-0539">Nucleus</keyword>
<dbReference type="Proteomes" id="UP000701801">
    <property type="component" value="Unassembled WGS sequence"/>
</dbReference>
<gene>
    <name evidence="4" type="ORF">HYALB_00004469</name>
</gene>
<evidence type="ECO:0000256" key="1">
    <source>
        <dbReference type="ARBA" id="ARBA00023242"/>
    </source>
</evidence>
<evidence type="ECO:0000259" key="3">
    <source>
        <dbReference type="Pfam" id="PF04082"/>
    </source>
</evidence>
<keyword evidence="2" id="KW-0812">Transmembrane</keyword>
<keyword evidence="2" id="KW-0472">Membrane</keyword>
<feature type="domain" description="Xylanolytic transcriptional activator regulatory" evidence="3">
    <location>
        <begin position="37"/>
        <end position="220"/>
    </location>
</feature>
<protein>
    <recommendedName>
        <fullName evidence="3">Xylanolytic transcriptional activator regulatory domain-containing protein</fullName>
    </recommendedName>
</protein>
<dbReference type="InterPro" id="IPR050987">
    <property type="entry name" value="AtrR-like"/>
</dbReference>
<reference evidence="4" key="1">
    <citation type="submission" date="2021-07" db="EMBL/GenBank/DDBJ databases">
        <authorList>
            <person name="Durling M."/>
        </authorList>
    </citation>
    <scope>NUCLEOTIDE SEQUENCE</scope>
</reference>
<dbReference type="OrthoDB" id="2123952at2759"/>
<dbReference type="PANTHER" id="PTHR46910:SF18">
    <property type="entry name" value="ZN(II)2CYS6 TRANSCRIPTION FACTOR (EUROFUNG)"/>
    <property type="match status" value="1"/>
</dbReference>
<dbReference type="EMBL" id="CAJVRM010000585">
    <property type="protein sequence ID" value="CAG8982235.1"/>
    <property type="molecule type" value="Genomic_DNA"/>
</dbReference>
<dbReference type="Pfam" id="PF04082">
    <property type="entry name" value="Fungal_trans"/>
    <property type="match status" value="1"/>
</dbReference>
<dbReference type="PANTHER" id="PTHR46910">
    <property type="entry name" value="TRANSCRIPTION FACTOR PDR1"/>
    <property type="match status" value="1"/>
</dbReference>
<evidence type="ECO:0000313" key="4">
    <source>
        <dbReference type="EMBL" id="CAG8982235.1"/>
    </source>
</evidence>
<comment type="caution">
    <text evidence="4">The sequence shown here is derived from an EMBL/GenBank/DDBJ whole genome shotgun (WGS) entry which is preliminary data.</text>
</comment>
<dbReference type="InterPro" id="IPR007219">
    <property type="entry name" value="XnlR_reg_dom"/>
</dbReference>
<name>A0A9N9LW04_9HELO</name>
<feature type="transmembrane region" description="Helical" evidence="2">
    <location>
        <begin position="346"/>
        <end position="364"/>
    </location>
</feature>
<keyword evidence="5" id="KW-1185">Reference proteome</keyword>
<sequence length="480" mass="54648">MADIDMPQYQQTEEAEQPLVLPNILNKHADVVGGLVEAYLDKLHPVMPFFHTRTLNTAMKNQLHNTNFPFAVCLLALCTLVASRINDGAFALKNSLDPNLAVLFLSVSEQYDPRDFRTIVGGDSLLIIEWMRAWVLLALYGLQIGSSYVVHKYLGYFTTMVACHRLHDERYWPSVWTLVEIEMARRLIWGAYMIEIQSSVVFGSMPRLRGRQMRVFLPTQVRIDAIIGGNGYSTKVVPGTPLSWLNPWNRTVEIYILMEGAVTMKQPVDQAEIQKLQKEIEALERKCRYEDPSHLAYDTELAYANFYTAQFMVDVWAMKASPLPANITTLRFYVGRLRKMSTVRSACLFAPILPLIGGLGSILAKMVQGSHKYTVWCEISNQIISLGEIIEILPKSNNSPLMGKADAIKVFGSEAYKWCHSQYWFPWRKLPEGSFGQKLKDKLPLNRDKDPILKLPTNMTEGLVWPLEVCEGARLNDFEF</sequence>
<dbReference type="GO" id="GO:0003700">
    <property type="term" value="F:DNA-binding transcription factor activity"/>
    <property type="evidence" value="ECO:0007669"/>
    <property type="project" value="InterPro"/>
</dbReference>
<dbReference type="AlphaFoldDB" id="A0A9N9LW04"/>
<feature type="transmembrane region" description="Helical" evidence="2">
    <location>
        <begin position="68"/>
        <end position="85"/>
    </location>
</feature>
<evidence type="ECO:0000256" key="2">
    <source>
        <dbReference type="SAM" id="Phobius"/>
    </source>
</evidence>
<feature type="transmembrane region" description="Helical" evidence="2">
    <location>
        <begin position="133"/>
        <end position="150"/>
    </location>
</feature>
<keyword evidence="2" id="KW-1133">Transmembrane helix</keyword>
<accession>A0A9N9LW04</accession>
<organism evidence="4 5">
    <name type="scientific">Hymenoscyphus albidus</name>
    <dbReference type="NCBI Taxonomy" id="595503"/>
    <lineage>
        <taxon>Eukaryota</taxon>
        <taxon>Fungi</taxon>
        <taxon>Dikarya</taxon>
        <taxon>Ascomycota</taxon>
        <taxon>Pezizomycotina</taxon>
        <taxon>Leotiomycetes</taxon>
        <taxon>Helotiales</taxon>
        <taxon>Helotiaceae</taxon>
        <taxon>Hymenoscyphus</taxon>
    </lineage>
</organism>
<dbReference type="GO" id="GO:0006351">
    <property type="term" value="P:DNA-templated transcription"/>
    <property type="evidence" value="ECO:0007669"/>
    <property type="project" value="InterPro"/>
</dbReference>
<dbReference type="GO" id="GO:0008270">
    <property type="term" value="F:zinc ion binding"/>
    <property type="evidence" value="ECO:0007669"/>
    <property type="project" value="InterPro"/>
</dbReference>
<proteinExistence type="predicted"/>
<dbReference type="GO" id="GO:0003677">
    <property type="term" value="F:DNA binding"/>
    <property type="evidence" value="ECO:0007669"/>
    <property type="project" value="InterPro"/>
</dbReference>
<evidence type="ECO:0000313" key="5">
    <source>
        <dbReference type="Proteomes" id="UP000701801"/>
    </source>
</evidence>